<evidence type="ECO:0000313" key="2">
    <source>
        <dbReference type="Proteomes" id="UP000821865"/>
    </source>
</evidence>
<protein>
    <submittedName>
        <fullName evidence="1">Uncharacterized protein</fullName>
    </submittedName>
</protein>
<evidence type="ECO:0000313" key="1">
    <source>
        <dbReference type="EMBL" id="KAH7971269.1"/>
    </source>
</evidence>
<accession>A0ACB8DL18</accession>
<name>A0ACB8DL18_DERSI</name>
<proteinExistence type="predicted"/>
<reference evidence="1" key="1">
    <citation type="submission" date="2020-05" db="EMBL/GenBank/DDBJ databases">
        <title>Large-scale comparative analyses of tick genomes elucidate their genetic diversity and vector capacities.</title>
        <authorList>
            <person name="Jia N."/>
            <person name="Wang J."/>
            <person name="Shi W."/>
            <person name="Du L."/>
            <person name="Sun Y."/>
            <person name="Zhan W."/>
            <person name="Jiang J."/>
            <person name="Wang Q."/>
            <person name="Zhang B."/>
            <person name="Ji P."/>
            <person name="Sakyi L.B."/>
            <person name="Cui X."/>
            <person name="Yuan T."/>
            <person name="Jiang B."/>
            <person name="Yang W."/>
            <person name="Lam T.T.-Y."/>
            <person name="Chang Q."/>
            <person name="Ding S."/>
            <person name="Wang X."/>
            <person name="Zhu J."/>
            <person name="Ruan X."/>
            <person name="Zhao L."/>
            <person name="Wei J."/>
            <person name="Que T."/>
            <person name="Du C."/>
            <person name="Cheng J."/>
            <person name="Dai P."/>
            <person name="Han X."/>
            <person name="Huang E."/>
            <person name="Gao Y."/>
            <person name="Liu J."/>
            <person name="Shao H."/>
            <person name="Ye R."/>
            <person name="Li L."/>
            <person name="Wei W."/>
            <person name="Wang X."/>
            <person name="Wang C."/>
            <person name="Yang T."/>
            <person name="Huo Q."/>
            <person name="Li W."/>
            <person name="Guo W."/>
            <person name="Chen H."/>
            <person name="Zhou L."/>
            <person name="Ni X."/>
            <person name="Tian J."/>
            <person name="Zhou Y."/>
            <person name="Sheng Y."/>
            <person name="Liu T."/>
            <person name="Pan Y."/>
            <person name="Xia L."/>
            <person name="Li J."/>
            <person name="Zhao F."/>
            <person name="Cao W."/>
        </authorList>
    </citation>
    <scope>NUCLEOTIDE SEQUENCE</scope>
    <source>
        <strain evidence="1">Dsil-2018</strain>
    </source>
</reference>
<gene>
    <name evidence="1" type="ORF">HPB49_020812</name>
</gene>
<sequence length="99" mass="11277">MKCNWLPRIRGSADLCSSREDEEEDEDSPQEDAMNNHASTRIDGGRRAVRRSNLKKDKGEGLLFRAKLIGSQPVPEARGDRMCQDAMTRLKARLLFLFL</sequence>
<keyword evidence="2" id="KW-1185">Reference proteome</keyword>
<dbReference type="Proteomes" id="UP000821865">
    <property type="component" value="Chromosome 11"/>
</dbReference>
<comment type="caution">
    <text evidence="1">The sequence shown here is derived from an EMBL/GenBank/DDBJ whole genome shotgun (WGS) entry which is preliminary data.</text>
</comment>
<organism evidence="1 2">
    <name type="scientific">Dermacentor silvarum</name>
    <name type="common">Tick</name>
    <dbReference type="NCBI Taxonomy" id="543639"/>
    <lineage>
        <taxon>Eukaryota</taxon>
        <taxon>Metazoa</taxon>
        <taxon>Ecdysozoa</taxon>
        <taxon>Arthropoda</taxon>
        <taxon>Chelicerata</taxon>
        <taxon>Arachnida</taxon>
        <taxon>Acari</taxon>
        <taxon>Parasitiformes</taxon>
        <taxon>Ixodida</taxon>
        <taxon>Ixodoidea</taxon>
        <taxon>Ixodidae</taxon>
        <taxon>Rhipicephalinae</taxon>
        <taxon>Dermacentor</taxon>
    </lineage>
</organism>
<dbReference type="EMBL" id="CM023480">
    <property type="protein sequence ID" value="KAH7971269.1"/>
    <property type="molecule type" value="Genomic_DNA"/>
</dbReference>